<gene>
    <name evidence="1" type="ORF">NCGR_LOCUS53959</name>
</gene>
<sequence length="108" mass="11803">MAWRLRLRTEGKNNHVATWCIQKISVEDRRCGITSQTFDHLKTTEALSDSVNQLSGWNNKKCIPAAEAAPPGEQAAGRHVLGLAAAVPLGQAVLSCTIVVSNRHRCRD</sequence>
<organism evidence="1 2">
    <name type="scientific">Miscanthus lutarioriparius</name>
    <dbReference type="NCBI Taxonomy" id="422564"/>
    <lineage>
        <taxon>Eukaryota</taxon>
        <taxon>Viridiplantae</taxon>
        <taxon>Streptophyta</taxon>
        <taxon>Embryophyta</taxon>
        <taxon>Tracheophyta</taxon>
        <taxon>Spermatophyta</taxon>
        <taxon>Magnoliopsida</taxon>
        <taxon>Liliopsida</taxon>
        <taxon>Poales</taxon>
        <taxon>Poaceae</taxon>
        <taxon>PACMAD clade</taxon>
        <taxon>Panicoideae</taxon>
        <taxon>Andropogonodae</taxon>
        <taxon>Andropogoneae</taxon>
        <taxon>Saccharinae</taxon>
        <taxon>Miscanthus</taxon>
    </lineage>
</organism>
<evidence type="ECO:0000313" key="1">
    <source>
        <dbReference type="EMBL" id="CAD6270667.1"/>
    </source>
</evidence>
<dbReference type="EMBL" id="CAJGYO010000015">
    <property type="protein sequence ID" value="CAD6270667.1"/>
    <property type="molecule type" value="Genomic_DNA"/>
</dbReference>
<accession>A0A811RL97</accession>
<proteinExistence type="predicted"/>
<dbReference type="AlphaFoldDB" id="A0A811RL97"/>
<evidence type="ECO:0000313" key="2">
    <source>
        <dbReference type="Proteomes" id="UP000604825"/>
    </source>
</evidence>
<name>A0A811RL97_9POAL</name>
<comment type="caution">
    <text evidence="1">The sequence shown here is derived from an EMBL/GenBank/DDBJ whole genome shotgun (WGS) entry which is preliminary data.</text>
</comment>
<reference evidence="1" key="1">
    <citation type="submission" date="2020-10" db="EMBL/GenBank/DDBJ databases">
        <authorList>
            <person name="Han B."/>
            <person name="Lu T."/>
            <person name="Zhao Q."/>
            <person name="Huang X."/>
            <person name="Zhao Y."/>
        </authorList>
    </citation>
    <scope>NUCLEOTIDE SEQUENCE</scope>
</reference>
<keyword evidence="2" id="KW-1185">Reference proteome</keyword>
<dbReference type="Proteomes" id="UP000604825">
    <property type="component" value="Unassembled WGS sequence"/>
</dbReference>
<protein>
    <submittedName>
        <fullName evidence="1">Uncharacterized protein</fullName>
    </submittedName>
</protein>